<keyword evidence="1" id="KW-0175">Coiled coil</keyword>
<dbReference type="RefSeq" id="WP_160586552.1">
    <property type="nucleotide sequence ID" value="NZ_BMHN01000001.1"/>
</dbReference>
<dbReference type="Proteomes" id="UP000470384">
    <property type="component" value="Unassembled WGS sequence"/>
</dbReference>
<gene>
    <name evidence="2" type="ORF">GTQ45_01775</name>
</gene>
<comment type="caution">
    <text evidence="2">The sequence shown here is derived from an EMBL/GenBank/DDBJ whole genome shotgun (WGS) entry which is preliminary data.</text>
</comment>
<dbReference type="EMBL" id="WXYQ01000001">
    <property type="protein sequence ID" value="NBG94459.1"/>
    <property type="molecule type" value="Genomic_DNA"/>
</dbReference>
<reference evidence="2 3" key="1">
    <citation type="journal article" date="2016" name="Int. J. Syst. Evol. Microbiol.">
        <title>Pyruvatibacter mobilis gen. nov., sp. nov., a marine bacterium from the culture broth of Picochlorum sp. 122.</title>
        <authorList>
            <person name="Wang G."/>
            <person name="Tang M."/>
            <person name="Wu H."/>
            <person name="Dai S."/>
            <person name="Li T."/>
            <person name="Chen C."/>
            <person name="He H."/>
            <person name="Fan J."/>
            <person name="Xiang W."/>
            <person name="Li X."/>
        </authorList>
    </citation>
    <scope>NUCLEOTIDE SEQUENCE [LARGE SCALE GENOMIC DNA]</scope>
    <source>
        <strain evidence="2 3">GYP-11</strain>
    </source>
</reference>
<evidence type="ECO:0000256" key="1">
    <source>
        <dbReference type="SAM" id="Coils"/>
    </source>
</evidence>
<evidence type="ECO:0000313" key="3">
    <source>
        <dbReference type="Proteomes" id="UP000470384"/>
    </source>
</evidence>
<accession>A0A845Q7U7</accession>
<protein>
    <submittedName>
        <fullName evidence="2">Uncharacterized protein</fullName>
    </submittedName>
</protein>
<organism evidence="2 3">
    <name type="scientific">Pyruvatibacter mobilis</name>
    <dbReference type="NCBI Taxonomy" id="1712261"/>
    <lineage>
        <taxon>Bacteria</taxon>
        <taxon>Pseudomonadati</taxon>
        <taxon>Pseudomonadota</taxon>
        <taxon>Alphaproteobacteria</taxon>
        <taxon>Hyphomicrobiales</taxon>
        <taxon>Parvibaculaceae</taxon>
        <taxon>Pyruvatibacter</taxon>
    </lineage>
</organism>
<dbReference type="OrthoDB" id="8030924at2"/>
<dbReference type="AlphaFoldDB" id="A0A845Q7U7"/>
<name>A0A845Q7U7_9HYPH</name>
<keyword evidence="3" id="KW-1185">Reference proteome</keyword>
<proteinExistence type="predicted"/>
<dbReference type="GeneID" id="300653438"/>
<feature type="coiled-coil region" evidence="1">
    <location>
        <begin position="127"/>
        <end position="161"/>
    </location>
</feature>
<evidence type="ECO:0000313" key="2">
    <source>
        <dbReference type="EMBL" id="NBG94459.1"/>
    </source>
</evidence>
<sequence>MNDAVNQAEEPDTGLLKAGPDRREDRWALVWDVLVFQAKLGLDALRDFVLSPFSFGALLLGLVAGGDRPYRYFEGLLRFGRQTERIINLFGTARVPYDPYEGTSDHLAVDKLFSNVEELLRRNVDGSQKASAAKHKVDETIDELEARLERLRAKAKQRFDGQAEA</sequence>